<evidence type="ECO:0000256" key="2">
    <source>
        <dbReference type="SAM" id="Phobius"/>
    </source>
</evidence>
<evidence type="ECO:0008006" key="5">
    <source>
        <dbReference type="Google" id="ProtNLM"/>
    </source>
</evidence>
<dbReference type="Proteomes" id="UP000614982">
    <property type="component" value="Unassembled WGS sequence"/>
</dbReference>
<keyword evidence="2" id="KW-0472">Membrane</keyword>
<name>A0ABQ1DKS2_PSECI</name>
<feature type="region of interest" description="Disordered" evidence="1">
    <location>
        <begin position="494"/>
        <end position="537"/>
    </location>
</feature>
<sequence>MGYPSLEQYQEALQHPRVALLDGDLKSGSIATSGLGLPKVMCGGFALTYTISVGSGKYAVRCFHKQSPDLEMRYKAVSSKLKALSSNYFLPFEFQPQGVQVQGAKFPIVKMAWAAGDTLGEFVSDNFRNGSVLATLRESIVKLASYLEAQLIAHGDLQPGNLMVSQGGRLIQLIDYDGMFVPEIKQLGAAEIGHRNFQHPSRTDKNFNASLDRFSFISLVVALKALERNPALWDESQSDWDSFVFRASDFSDPASSKIFKKLISDPLNSNDAKSFASICLSSFDQVPSLADFLAGKGIPHRQFEVKSRPAEPVSYSSQYPVLSAADYNIFVKNIGNMVELVGQVVEVKHGKTKKGGRSYIFVNFGPWQGSIVKLSIWPAALAKMKSAPSSSLVGSWISVVGLVEPVYSNKKYRYNHIAIDISSQNQIKHISSEEAKFRLAAKSLNVAGLGKNQEIIERLRVQNPGTSSVIPPTTSALRSQPSHSANAAILQKIQNSQARQQSPQRVLPRTVVNSPTMTQRQSVPQVSSSSKKAKTKSGGIPGWVWIVGLLILIAIVRQ</sequence>
<reference evidence="3 4" key="1">
    <citation type="submission" date="2020-05" db="EMBL/GenBank/DDBJ databases">
        <title>Genetic diversity of Pseudomonas cichorii.</title>
        <authorList>
            <person name="Tani S."/>
            <person name="Yagi H."/>
            <person name="Hashimoto S."/>
            <person name="Iiyama K."/>
            <person name="Furuya N."/>
        </authorList>
    </citation>
    <scope>NUCLEOTIDE SEQUENCE [LARGE SCALE GENOMIC DNA]</scope>
    <source>
        <strain evidence="3 4">LMG 2162</strain>
    </source>
</reference>
<proteinExistence type="predicted"/>
<feature type="compositionally biased region" description="Polar residues" evidence="1">
    <location>
        <begin position="494"/>
        <end position="504"/>
    </location>
</feature>
<dbReference type="InterPro" id="IPR011009">
    <property type="entry name" value="Kinase-like_dom_sf"/>
</dbReference>
<dbReference type="RefSeq" id="WP_025259279.1">
    <property type="nucleotide sequence ID" value="NZ_BLWA01000003.1"/>
</dbReference>
<feature type="transmembrane region" description="Helical" evidence="2">
    <location>
        <begin position="538"/>
        <end position="556"/>
    </location>
</feature>
<keyword evidence="2" id="KW-1133">Transmembrane helix</keyword>
<keyword evidence="2" id="KW-0812">Transmembrane</keyword>
<comment type="caution">
    <text evidence="3">The sequence shown here is derived from an EMBL/GenBank/DDBJ whole genome shotgun (WGS) entry which is preliminary data.</text>
</comment>
<organism evidence="3 4">
    <name type="scientific">Pseudomonas cichorii</name>
    <dbReference type="NCBI Taxonomy" id="36746"/>
    <lineage>
        <taxon>Bacteria</taxon>
        <taxon>Pseudomonadati</taxon>
        <taxon>Pseudomonadota</taxon>
        <taxon>Gammaproteobacteria</taxon>
        <taxon>Pseudomonadales</taxon>
        <taxon>Pseudomonadaceae</taxon>
        <taxon>Pseudomonas</taxon>
    </lineage>
</organism>
<evidence type="ECO:0000313" key="4">
    <source>
        <dbReference type="Proteomes" id="UP000614982"/>
    </source>
</evidence>
<dbReference type="GeneID" id="45541690"/>
<dbReference type="EMBL" id="BLWA01000003">
    <property type="protein sequence ID" value="GFM91590.1"/>
    <property type="molecule type" value="Genomic_DNA"/>
</dbReference>
<gene>
    <name evidence="3" type="ORF">PSCICP_15620</name>
</gene>
<evidence type="ECO:0000313" key="3">
    <source>
        <dbReference type="EMBL" id="GFM91590.1"/>
    </source>
</evidence>
<feature type="compositionally biased region" description="Low complexity" evidence="1">
    <location>
        <begin position="521"/>
        <end position="530"/>
    </location>
</feature>
<dbReference type="SUPFAM" id="SSF56112">
    <property type="entry name" value="Protein kinase-like (PK-like)"/>
    <property type="match status" value="1"/>
</dbReference>
<accession>A0ABQ1DKS2</accession>
<evidence type="ECO:0000256" key="1">
    <source>
        <dbReference type="SAM" id="MobiDB-lite"/>
    </source>
</evidence>
<keyword evidence="4" id="KW-1185">Reference proteome</keyword>
<protein>
    <recommendedName>
        <fullName evidence="5">Protein kinase domain-containing protein</fullName>
    </recommendedName>
</protein>
<feature type="compositionally biased region" description="Polar residues" evidence="1">
    <location>
        <begin position="511"/>
        <end position="520"/>
    </location>
</feature>